<name>A0A0D0ENI6_9FLAO</name>
<gene>
    <name evidence="3" type="ORF">B0A73_19000</name>
    <name evidence="2" type="ORF">IW18_01090</name>
</gene>
<sequence length="120" mass="14229">MKALDKNEYTDYDVSHVFNEIILSHLDSYNGKKKQQLKSFLEDLQKGGCISGMIGEFIYHNDCKAFYIKHIEDLEGIKEDLEEAFGEPVANRYKLPHYTFLCWLCFEEYCYGIYRDVFEQ</sequence>
<dbReference type="Proteomes" id="UP000198302">
    <property type="component" value="Unassembled WGS sequence"/>
</dbReference>
<dbReference type="EMBL" id="MUGX01000029">
    <property type="protein sequence ID" value="OXA84700.1"/>
    <property type="molecule type" value="Genomic_DNA"/>
</dbReference>
<dbReference type="Proteomes" id="UP000032061">
    <property type="component" value="Unassembled WGS sequence"/>
</dbReference>
<dbReference type="RefSeq" id="WP_008463769.1">
    <property type="nucleotide sequence ID" value="NZ_JPRK01000002.1"/>
</dbReference>
<dbReference type="GeneID" id="31765974"/>
<organism evidence="2 4">
    <name type="scientific">Flavobacterium hibernum</name>
    <dbReference type="NCBI Taxonomy" id="37752"/>
    <lineage>
        <taxon>Bacteria</taxon>
        <taxon>Pseudomonadati</taxon>
        <taxon>Bacteroidota</taxon>
        <taxon>Flavobacteriia</taxon>
        <taxon>Flavobacteriales</taxon>
        <taxon>Flavobacteriaceae</taxon>
        <taxon>Flavobacterium</taxon>
    </lineage>
</organism>
<evidence type="ECO:0000313" key="4">
    <source>
        <dbReference type="Proteomes" id="UP000032061"/>
    </source>
</evidence>
<dbReference type="EMBL" id="JPRK01000002">
    <property type="protein sequence ID" value="KIO54630.1"/>
    <property type="molecule type" value="Genomic_DNA"/>
</dbReference>
<reference evidence="2 4" key="1">
    <citation type="submission" date="2015-01" db="EMBL/GenBank/DDBJ databases">
        <title>Genome of Flavobacterium hibernum DSM 12611.</title>
        <authorList>
            <person name="Stropko S.J."/>
            <person name="Pipes S.E."/>
            <person name="Newman J.D."/>
        </authorList>
    </citation>
    <scope>NUCLEOTIDE SEQUENCE [LARGE SCALE GENOMIC DNA]</scope>
    <source>
        <strain evidence="2 4">DSM 12611</strain>
    </source>
</reference>
<dbReference type="AlphaFoldDB" id="A0A0D0ENI6"/>
<dbReference type="InterPro" id="IPR055646">
    <property type="entry name" value="DUF7222"/>
</dbReference>
<dbReference type="Pfam" id="PF23864">
    <property type="entry name" value="DUF7222"/>
    <property type="match status" value="1"/>
</dbReference>
<feature type="domain" description="DUF7222" evidence="1">
    <location>
        <begin position="28"/>
        <end position="115"/>
    </location>
</feature>
<evidence type="ECO:0000313" key="3">
    <source>
        <dbReference type="EMBL" id="OXA84700.1"/>
    </source>
</evidence>
<accession>A0A0D0ENI6</accession>
<protein>
    <recommendedName>
        <fullName evidence="1">DUF7222 domain-containing protein</fullName>
    </recommendedName>
</protein>
<comment type="caution">
    <text evidence="2">The sequence shown here is derived from an EMBL/GenBank/DDBJ whole genome shotgun (WGS) entry which is preliminary data.</text>
</comment>
<evidence type="ECO:0000259" key="1">
    <source>
        <dbReference type="Pfam" id="PF23864"/>
    </source>
</evidence>
<proteinExistence type="predicted"/>
<dbReference type="OrthoDB" id="1354746at2"/>
<dbReference type="STRING" id="37752.IW18_01090"/>
<evidence type="ECO:0000313" key="5">
    <source>
        <dbReference type="Proteomes" id="UP000198302"/>
    </source>
</evidence>
<reference evidence="3 5" key="2">
    <citation type="submission" date="2016-11" db="EMBL/GenBank/DDBJ databases">
        <title>Whole genomes of Flavobacteriaceae.</title>
        <authorList>
            <person name="Stine C."/>
            <person name="Li C."/>
            <person name="Tadesse D."/>
        </authorList>
    </citation>
    <scope>NUCLEOTIDE SEQUENCE [LARGE SCALE GENOMIC DNA]</scope>
    <source>
        <strain evidence="3 5">ATCC 51468</strain>
    </source>
</reference>
<evidence type="ECO:0000313" key="2">
    <source>
        <dbReference type="EMBL" id="KIO54630.1"/>
    </source>
</evidence>
<keyword evidence="5" id="KW-1185">Reference proteome</keyword>